<comment type="similarity">
    <text evidence="1 2">Belongs to the complex I subunit 6 family.</text>
</comment>
<dbReference type="PANTHER" id="PTHR33269">
    <property type="entry name" value="NADH-UBIQUINONE OXIDOREDUCTASE CHAIN 6"/>
    <property type="match status" value="1"/>
</dbReference>
<keyword evidence="2" id="KW-0874">Quinone</keyword>
<feature type="transmembrane region" description="Helical" evidence="2">
    <location>
        <begin position="151"/>
        <end position="173"/>
    </location>
</feature>
<comment type="caution">
    <text evidence="3">The sequence shown here is derived from an EMBL/GenBank/DDBJ whole genome shotgun (WGS) entry which is preliminary data.</text>
</comment>
<sequence length="185" mass="19669">MIQLAFYAFAGLSLMGALAVLFTRNVLYAAFFLLLTLLGVAGLFVLASADFLAIAQIMIYVGGVLVLVIFGVMLTHKPEPPGDSNSQQPNRIVSQNRSGNGSGWILAVFVTGSLFAALFTLLARANFVLLTQPVGWQSTVNTIGKQLMTEYVVPFELAGILLLAALVGATYLASPLAKSSRNATR</sequence>
<dbReference type="RefSeq" id="WP_111345230.1">
    <property type="nucleotide sequence ID" value="NZ_QLII01000001.1"/>
</dbReference>
<dbReference type="Proteomes" id="UP000249016">
    <property type="component" value="Unassembled WGS sequence"/>
</dbReference>
<proteinExistence type="inferred from homology"/>
<dbReference type="Pfam" id="PF00499">
    <property type="entry name" value="Oxidored_q3"/>
    <property type="match status" value="1"/>
</dbReference>
<protein>
    <recommendedName>
        <fullName evidence="2">NADH-quinone oxidoreductase subunit J</fullName>
        <ecNumber evidence="2">7.1.1.-</ecNumber>
    </recommendedName>
</protein>
<dbReference type="AlphaFoldDB" id="A0A327NPZ2"/>
<dbReference type="EC" id="7.1.1.-" evidence="2"/>
<feature type="transmembrane region" description="Helical" evidence="2">
    <location>
        <begin position="104"/>
        <end position="130"/>
    </location>
</feature>
<dbReference type="GO" id="GO:0048038">
    <property type="term" value="F:quinone binding"/>
    <property type="evidence" value="ECO:0007669"/>
    <property type="project" value="UniProtKB-UniRule"/>
</dbReference>
<dbReference type="EMBL" id="QLII01000001">
    <property type="protein sequence ID" value="RAI76076.1"/>
    <property type="molecule type" value="Genomic_DNA"/>
</dbReference>
<keyword evidence="2" id="KW-0472">Membrane</keyword>
<accession>A0A327NPZ2</accession>
<dbReference type="InterPro" id="IPR001457">
    <property type="entry name" value="NADH_UbQ/plastoQ_OxRdtase_su6"/>
</dbReference>
<comment type="caution">
    <text evidence="2">Lacks conserved residue(s) required for the propagation of feature annotation.</text>
</comment>
<gene>
    <name evidence="3" type="ORF">HMF3257_21240</name>
</gene>
<evidence type="ECO:0000313" key="4">
    <source>
        <dbReference type="Proteomes" id="UP000249016"/>
    </source>
</evidence>
<evidence type="ECO:0000313" key="3">
    <source>
        <dbReference type="EMBL" id="RAI76076.1"/>
    </source>
</evidence>
<comment type="function">
    <text evidence="2">NDH-1 shuttles electrons from NADH, via FMN and iron-sulfur (Fe-S) centers, to quinones in the respiratory chain. Couples the redox reaction to proton translocation (for every two electrons transferred, four hydrogen ions are translocated across the cytoplasmic membrane), and thus conserves the redox energy in a proton gradient.</text>
</comment>
<name>A0A327NPZ2_9BACT</name>
<feature type="transmembrane region" description="Helical" evidence="2">
    <location>
        <begin position="54"/>
        <end position="74"/>
    </location>
</feature>
<keyword evidence="2" id="KW-1133">Transmembrane helix</keyword>
<dbReference type="InterPro" id="IPR042106">
    <property type="entry name" value="Nuo/plastoQ_OxRdtase_6_NuoJ"/>
</dbReference>
<dbReference type="PANTHER" id="PTHR33269:SF17">
    <property type="entry name" value="NADH-UBIQUINONE OXIDOREDUCTASE CHAIN 6"/>
    <property type="match status" value="1"/>
</dbReference>
<evidence type="ECO:0000256" key="2">
    <source>
        <dbReference type="RuleBase" id="RU004429"/>
    </source>
</evidence>
<feature type="transmembrane region" description="Helical" evidence="2">
    <location>
        <begin position="29"/>
        <end position="47"/>
    </location>
</feature>
<keyword evidence="2" id="KW-0520">NAD</keyword>
<dbReference type="GO" id="GO:0005886">
    <property type="term" value="C:plasma membrane"/>
    <property type="evidence" value="ECO:0007669"/>
    <property type="project" value="UniProtKB-SubCell"/>
</dbReference>
<comment type="subcellular location">
    <subcellularLocation>
        <location evidence="2">Cell membrane</location>
        <topology evidence="2">Multi-pass membrane protein</topology>
    </subcellularLocation>
</comment>
<comment type="catalytic activity">
    <reaction evidence="2">
        <text>a quinone + NADH + 5 H(+)(in) = a quinol + NAD(+) + 4 H(+)(out)</text>
        <dbReference type="Rhea" id="RHEA:57888"/>
        <dbReference type="ChEBI" id="CHEBI:15378"/>
        <dbReference type="ChEBI" id="CHEBI:24646"/>
        <dbReference type="ChEBI" id="CHEBI:57540"/>
        <dbReference type="ChEBI" id="CHEBI:57945"/>
        <dbReference type="ChEBI" id="CHEBI:132124"/>
    </reaction>
</comment>
<keyword evidence="2" id="KW-1003">Cell membrane</keyword>
<organism evidence="3 4">
    <name type="scientific">Spirosoma telluris</name>
    <dbReference type="NCBI Taxonomy" id="2183553"/>
    <lineage>
        <taxon>Bacteria</taxon>
        <taxon>Pseudomonadati</taxon>
        <taxon>Bacteroidota</taxon>
        <taxon>Cytophagia</taxon>
        <taxon>Cytophagales</taxon>
        <taxon>Cytophagaceae</taxon>
        <taxon>Spirosoma</taxon>
    </lineage>
</organism>
<keyword evidence="2" id="KW-0812">Transmembrane</keyword>
<dbReference type="Gene3D" id="1.20.120.1200">
    <property type="entry name" value="NADH-ubiquinone/plastoquinone oxidoreductase chain 6, subunit NuoJ"/>
    <property type="match status" value="1"/>
</dbReference>
<reference evidence="3 4" key="1">
    <citation type="submission" date="2018-06" db="EMBL/GenBank/DDBJ databases">
        <title>Spirosoma sp. HMF3257 Genome sequencing and assembly.</title>
        <authorList>
            <person name="Kang H."/>
            <person name="Cha I."/>
            <person name="Kim H."/>
            <person name="Kang J."/>
            <person name="Joh K."/>
        </authorList>
    </citation>
    <scope>NUCLEOTIDE SEQUENCE [LARGE SCALE GENOMIC DNA]</scope>
    <source>
        <strain evidence="3 4">HMF3257</strain>
    </source>
</reference>
<keyword evidence="4" id="KW-1185">Reference proteome</keyword>
<dbReference type="GO" id="GO:0008137">
    <property type="term" value="F:NADH dehydrogenase (ubiquinone) activity"/>
    <property type="evidence" value="ECO:0007669"/>
    <property type="project" value="UniProtKB-UniRule"/>
</dbReference>
<evidence type="ECO:0000256" key="1">
    <source>
        <dbReference type="ARBA" id="ARBA00005698"/>
    </source>
</evidence>